<reference evidence="2 3" key="1">
    <citation type="submission" date="2017-11" db="EMBL/GenBank/DDBJ databases">
        <title>Complete genome sequence of Streptomyces lavendulae subsp. lavendulae CCM 3239 (formerly 'Streptomyces aureofaciens CCM 3239'), the producer of the angucycline-type antibiotic auricin.</title>
        <authorList>
            <person name="Busche T."/>
            <person name="Novakova R."/>
            <person name="Al'Dilaimi A."/>
            <person name="Homerova D."/>
            <person name="Feckova L."/>
            <person name="Rezuchova B."/>
            <person name="Mingyar E."/>
            <person name="Csolleiova D."/>
            <person name="Bekeova C."/>
            <person name="Winkler A."/>
            <person name="Sevcikova B."/>
            <person name="Kalinowski J."/>
            <person name="Kormanec J."/>
            <person name="Ruckert C."/>
        </authorList>
    </citation>
    <scope>NUCLEOTIDE SEQUENCE [LARGE SCALE GENOMIC DNA]</scope>
    <source>
        <strain evidence="2 3">CCM 3239</strain>
    </source>
</reference>
<gene>
    <name evidence="2" type="ORF">SLAV_30600</name>
</gene>
<protein>
    <submittedName>
        <fullName evidence="2">Uncharacterized protein</fullName>
    </submittedName>
</protein>
<proteinExistence type="predicted"/>
<dbReference type="Proteomes" id="UP000231791">
    <property type="component" value="Chromosome"/>
</dbReference>
<dbReference type="KEGG" id="slx:SLAV_30600"/>
<keyword evidence="3" id="KW-1185">Reference proteome</keyword>
<feature type="region of interest" description="Disordered" evidence="1">
    <location>
        <begin position="1"/>
        <end position="105"/>
    </location>
</feature>
<accession>A0A2K8PMC4</accession>
<dbReference type="RefSeq" id="WP_030240703.1">
    <property type="nucleotide sequence ID" value="NZ_CP024985.1"/>
</dbReference>
<dbReference type="OrthoDB" id="4238817at2"/>
<evidence type="ECO:0000313" key="2">
    <source>
        <dbReference type="EMBL" id="ATZ27897.1"/>
    </source>
</evidence>
<feature type="compositionally biased region" description="Basic and acidic residues" evidence="1">
    <location>
        <begin position="31"/>
        <end position="50"/>
    </location>
</feature>
<organism evidence="2 3">
    <name type="scientific">Streptomyces lavendulae subsp. lavendulae</name>
    <dbReference type="NCBI Taxonomy" id="58340"/>
    <lineage>
        <taxon>Bacteria</taxon>
        <taxon>Bacillati</taxon>
        <taxon>Actinomycetota</taxon>
        <taxon>Actinomycetes</taxon>
        <taxon>Kitasatosporales</taxon>
        <taxon>Streptomycetaceae</taxon>
        <taxon>Streptomyces</taxon>
    </lineage>
</organism>
<name>A0A2K8PMC4_STRLA</name>
<dbReference type="AlphaFoldDB" id="A0A2K8PMC4"/>
<dbReference type="GeneID" id="49387114"/>
<sequence>MTTVETPAPRAGRRRRPAPPGSEESVQQFDRPSERTADRTAERADGRADGRQQAPRQRHPDPPIYGALLARWAADGRTLPGRRDPEWSRIASSPIWPNGPLYGSP</sequence>
<evidence type="ECO:0000256" key="1">
    <source>
        <dbReference type="SAM" id="MobiDB-lite"/>
    </source>
</evidence>
<dbReference type="EMBL" id="CP024985">
    <property type="protein sequence ID" value="ATZ27897.1"/>
    <property type="molecule type" value="Genomic_DNA"/>
</dbReference>
<evidence type="ECO:0000313" key="3">
    <source>
        <dbReference type="Proteomes" id="UP000231791"/>
    </source>
</evidence>